<protein>
    <recommendedName>
        <fullName evidence="1">CBM6 domain-containing protein</fullName>
    </recommendedName>
</protein>
<proteinExistence type="predicted"/>
<dbReference type="SUPFAM" id="SSF49785">
    <property type="entry name" value="Galactose-binding domain-like"/>
    <property type="match status" value="1"/>
</dbReference>
<evidence type="ECO:0000313" key="3">
    <source>
        <dbReference type="Proteomes" id="UP000634579"/>
    </source>
</evidence>
<sequence length="878" mass="92150">MLALGLTGTEFIASPQSASAATSRVVVDFGTTTGSFRGGATGTLYGLGDDGSPSPAVLEGARVTNTSQKPPQGAQHPNGDALDVEQDFFAAGGQDLYVYAQDMYPDWAYNGGQRPGDANRDGEWDYLPVLRQVVESIATDSEHPDKYVFIPFNEPDAGNWYPNWSTQKTQFLADWSAAYVEIQKIYAAHGLGKAKVGGPGDSAWHADRSRDFLAYAKEKSQLPDVFIWHELGTQNLATFRSHNAEYRGFLRELGIPDIPVNITEYGMLRDMGVPGQLVQWFSMFEEQKVDAQTAYWNYAGNLSDNSSRGNGANGGWWMFKWYGDLAGSRTVKVTPPQANVADTVQAIAARDDADGEATVLVGGGASDIALDLSGLDSATFGTSVDVVVRAARLNGAEGLSGQPPVVLSSRISLASGAASVTIPNSDRYAAYEVQITKPLAQRPAVDTSLVSGVEAESAALQNASAFTQDPAREWSFMASGGRDVGAFNQVGSSATWNVTVPRDGTYRLSILAGANQAPGQHALFVDGSFNQLVKYSADLSYTYRGSTDVLMPLTAGTHSLSLRASRDGQNKLSGSDITLDRFELRDATNGEPTTYPATEARLASGAQLVWGQSRTASNGGARLTGSGTASFFVTAAESGYHDVAVRYTTTGASSLGVTVADRSIPAGSVTAAGAWTTTVRVWLTQGVNDIGISSNTGAVITDVTTTRGSAQRAADTASGNAVRVEAEQLTRAGGTIVRTLPASSGSNGSADAQGAVSVLGNLGAGAGNTATMARPAGLGAGDYVLTLSASNADKTPAINYNPQVISRFVDVTEAGGTHARVTARHNYSWSSFWDYAQPITLTTPSGALTLGNATAWAPDIDTVTLAKRAVGTPTTTSR</sequence>
<dbReference type="InterPro" id="IPR017853">
    <property type="entry name" value="GH"/>
</dbReference>
<accession>A0A8I0SDK3</accession>
<comment type="caution">
    <text evidence="2">The sequence shown here is derived from an EMBL/GenBank/DDBJ whole genome shotgun (WGS) entry which is preliminary data.</text>
</comment>
<dbReference type="Gene3D" id="2.60.120.260">
    <property type="entry name" value="Galactose-binding domain-like"/>
    <property type="match status" value="3"/>
</dbReference>
<dbReference type="AlphaFoldDB" id="A0A8I0SDK3"/>
<dbReference type="PROSITE" id="PS51175">
    <property type="entry name" value="CBM6"/>
    <property type="match status" value="1"/>
</dbReference>
<dbReference type="InterPro" id="IPR008979">
    <property type="entry name" value="Galactose-bd-like_sf"/>
</dbReference>
<organism evidence="2 3">
    <name type="scientific">Clavibacter phaseoli</name>
    <dbReference type="NCBI Taxonomy" id="1734031"/>
    <lineage>
        <taxon>Bacteria</taxon>
        <taxon>Bacillati</taxon>
        <taxon>Actinomycetota</taxon>
        <taxon>Actinomycetes</taxon>
        <taxon>Micrococcales</taxon>
        <taxon>Microbacteriaceae</taxon>
        <taxon>Clavibacter</taxon>
    </lineage>
</organism>
<dbReference type="Gene3D" id="3.20.20.80">
    <property type="entry name" value="Glycosidases"/>
    <property type="match status" value="1"/>
</dbReference>
<evidence type="ECO:0000313" key="2">
    <source>
        <dbReference type="EMBL" id="MBF4632608.1"/>
    </source>
</evidence>
<feature type="domain" description="CBM6" evidence="1">
    <location>
        <begin position="451"/>
        <end position="585"/>
    </location>
</feature>
<dbReference type="InterPro" id="IPR005084">
    <property type="entry name" value="CBM6"/>
</dbReference>
<evidence type="ECO:0000259" key="1">
    <source>
        <dbReference type="PROSITE" id="PS51175"/>
    </source>
</evidence>
<dbReference type="SUPFAM" id="SSF51445">
    <property type="entry name" value="(Trans)glycosidases"/>
    <property type="match status" value="1"/>
</dbReference>
<dbReference type="Proteomes" id="UP000634579">
    <property type="component" value="Unassembled WGS sequence"/>
</dbReference>
<dbReference type="EMBL" id="JADKRP010000005">
    <property type="protein sequence ID" value="MBF4632608.1"/>
    <property type="molecule type" value="Genomic_DNA"/>
</dbReference>
<dbReference type="GO" id="GO:0030246">
    <property type="term" value="F:carbohydrate binding"/>
    <property type="evidence" value="ECO:0007669"/>
    <property type="project" value="InterPro"/>
</dbReference>
<dbReference type="CDD" id="cd02795">
    <property type="entry name" value="CBM6-CBM35-CBM36_like"/>
    <property type="match status" value="1"/>
</dbReference>
<name>A0A8I0SDK3_9MICO</name>
<gene>
    <name evidence="2" type="ORF">ITJ42_15420</name>
</gene>
<keyword evidence="3" id="KW-1185">Reference proteome</keyword>
<dbReference type="Pfam" id="PF16990">
    <property type="entry name" value="CBM_35"/>
    <property type="match status" value="1"/>
</dbReference>
<reference evidence="2 3" key="1">
    <citation type="submission" date="2020-10" db="EMBL/GenBank/DDBJ databases">
        <title>Draft genome sequences of plant-associated actinobacteria.</title>
        <authorList>
            <person name="Tarlachkov S.V."/>
            <person name="Starodumova I.P."/>
            <person name="Dorofeeva L.V."/>
            <person name="Prisyazhnaya N.V."/>
            <person name="Roubtsova T.V."/>
            <person name="Chizhov V.N."/>
            <person name="Nadler S.A."/>
            <person name="Subbotin S.A."/>
            <person name="Evtushenko L.I."/>
        </authorList>
    </citation>
    <scope>NUCLEOTIDE SEQUENCE [LARGE SCALE GENOMIC DNA]</scope>
    <source>
        <strain evidence="2 3">VKM Ac-2886</strain>
    </source>
</reference>